<evidence type="ECO:0000313" key="3">
    <source>
        <dbReference type="Proteomes" id="UP000315534"/>
    </source>
</evidence>
<dbReference type="AlphaFoldDB" id="A0A523XNH1"/>
<reference evidence="2 3" key="1">
    <citation type="submission" date="2019-03" db="EMBL/GenBank/DDBJ databases">
        <title>Metabolic potential of uncultured bacteria and archaea associated with petroleum seepage in deep-sea sediments.</title>
        <authorList>
            <person name="Dong X."/>
            <person name="Hubert C."/>
        </authorList>
    </citation>
    <scope>NUCLEOTIDE SEQUENCE [LARGE SCALE GENOMIC DNA]</scope>
    <source>
        <strain evidence="2">E29_bin36</strain>
    </source>
</reference>
<feature type="non-terminal residue" evidence="2">
    <location>
        <position position="139"/>
    </location>
</feature>
<feature type="chain" id="PRO_5022045541" evidence="1">
    <location>
        <begin position="25"/>
        <end position="139"/>
    </location>
</feature>
<evidence type="ECO:0000256" key="1">
    <source>
        <dbReference type="SAM" id="SignalP"/>
    </source>
</evidence>
<feature type="signal peptide" evidence="1">
    <location>
        <begin position="1"/>
        <end position="24"/>
    </location>
</feature>
<protein>
    <submittedName>
        <fullName evidence="2">VCBS repeat-containing protein</fullName>
    </submittedName>
</protein>
<comment type="caution">
    <text evidence="2">The sequence shown here is derived from an EMBL/GenBank/DDBJ whole genome shotgun (WGS) entry which is preliminary data.</text>
</comment>
<organism evidence="2 3">
    <name type="scientific">candidate division TA06 bacterium</name>
    <dbReference type="NCBI Taxonomy" id="2250710"/>
    <lineage>
        <taxon>Bacteria</taxon>
        <taxon>Bacteria division TA06</taxon>
    </lineage>
</organism>
<sequence length="139" mass="14523">MRVFVACLAVFCLALSTGSNTVFALSYVESSAGLIPPTMEGGRTEVEMGDVDNDGNIDLVSIGDHGSPYINTDQHGIMVWFGDGTGSWSVFQYGDFGYGGVALGDVKGDGMVDVGYGMHHTYSGVDLGDQLLEVALGDG</sequence>
<dbReference type="SUPFAM" id="SSF69318">
    <property type="entry name" value="Integrin alpha N-terminal domain"/>
    <property type="match status" value="1"/>
</dbReference>
<gene>
    <name evidence="2" type="ORF">E3J38_05525</name>
</gene>
<dbReference type="InterPro" id="IPR028994">
    <property type="entry name" value="Integrin_alpha_N"/>
</dbReference>
<dbReference type="EMBL" id="SOIP01000328">
    <property type="protein sequence ID" value="TET80479.1"/>
    <property type="molecule type" value="Genomic_DNA"/>
</dbReference>
<dbReference type="Proteomes" id="UP000315534">
    <property type="component" value="Unassembled WGS sequence"/>
</dbReference>
<keyword evidence="1" id="KW-0732">Signal</keyword>
<accession>A0A523XNH1</accession>
<proteinExistence type="predicted"/>
<name>A0A523XNH1_UNCT6</name>
<evidence type="ECO:0000313" key="2">
    <source>
        <dbReference type="EMBL" id="TET80479.1"/>
    </source>
</evidence>